<keyword evidence="2" id="KW-0808">Transferase</keyword>
<dbReference type="RefSeq" id="XP_013760958.1">
    <property type="nucleotide sequence ID" value="XM_013905504.1"/>
</dbReference>
<dbReference type="GeneID" id="25562097"/>
<dbReference type="PROSITE" id="PS51374">
    <property type="entry name" value="NDPK_LIKE"/>
    <property type="match status" value="1"/>
</dbReference>
<feature type="domain" description="Nucleoside diphosphate kinase-like" evidence="7">
    <location>
        <begin position="21"/>
        <end position="177"/>
    </location>
</feature>
<feature type="binding site" evidence="6">
    <location>
        <position position="29"/>
    </location>
    <ligand>
        <name>ATP</name>
        <dbReference type="ChEBI" id="CHEBI:30616"/>
    </ligand>
</feature>
<keyword evidence="3" id="KW-0547">Nucleotide-binding</keyword>
<dbReference type="InterPro" id="IPR036850">
    <property type="entry name" value="NDK-like_dom_sf"/>
</dbReference>
<organism evidence="8 9">
    <name type="scientific">Thecamonas trahens ATCC 50062</name>
    <dbReference type="NCBI Taxonomy" id="461836"/>
    <lineage>
        <taxon>Eukaryota</taxon>
        <taxon>Apusozoa</taxon>
        <taxon>Apusomonadida</taxon>
        <taxon>Apusomonadidae</taxon>
        <taxon>Thecamonas</taxon>
    </lineage>
</organism>
<evidence type="ECO:0000256" key="6">
    <source>
        <dbReference type="PROSITE-ProRule" id="PRU00706"/>
    </source>
</evidence>
<sequence length="183" mass="19040">MLTSLAQVIPAVVPRVAPNYFAHTFGLLKPDLVAATPRAAAVVRALAAPDSPLRIVALSHREVDPQLADAFYADHAGKFFAPRLTASICSGPLVAMVLESVPASGEHAAGSIDVSAIEAWRSLIGPTKVNSARCALPGTLRGLYSTSDTRNAFHGADAHAAVLAEAELFFPGLLAAAPRPARE</sequence>
<dbReference type="InterPro" id="IPR034907">
    <property type="entry name" value="NDK-like_dom"/>
</dbReference>
<feature type="binding site" evidence="6">
    <location>
        <position position="151"/>
    </location>
    <ligand>
        <name>ATP</name>
        <dbReference type="ChEBI" id="CHEBI:30616"/>
    </ligand>
</feature>
<evidence type="ECO:0000256" key="3">
    <source>
        <dbReference type="ARBA" id="ARBA00022741"/>
    </source>
</evidence>
<dbReference type="OrthoDB" id="2162449at2759"/>
<evidence type="ECO:0000256" key="1">
    <source>
        <dbReference type="ARBA" id="ARBA00008142"/>
    </source>
</evidence>
<dbReference type="Pfam" id="PF00334">
    <property type="entry name" value="NDK"/>
    <property type="match status" value="1"/>
</dbReference>
<dbReference type="AlphaFoldDB" id="A0A0L0DWI2"/>
<dbReference type="Proteomes" id="UP000054408">
    <property type="component" value="Unassembled WGS sequence"/>
</dbReference>
<protein>
    <submittedName>
        <fullName evidence="8">Nucleoside diphosphate kinase</fullName>
    </submittedName>
</protein>
<feature type="binding site" evidence="6">
    <location>
        <position position="141"/>
    </location>
    <ligand>
        <name>ATP</name>
        <dbReference type="ChEBI" id="CHEBI:30616"/>
    </ligand>
</feature>
<feature type="binding site" evidence="6">
    <location>
        <position position="121"/>
    </location>
    <ligand>
        <name>ATP</name>
        <dbReference type="ChEBI" id="CHEBI:30616"/>
    </ligand>
</feature>
<proteinExistence type="inferred from homology"/>
<reference evidence="8 9" key="1">
    <citation type="submission" date="2010-05" db="EMBL/GenBank/DDBJ databases">
        <title>The Genome Sequence of Thecamonas trahens ATCC 50062.</title>
        <authorList>
            <consortium name="The Broad Institute Genome Sequencing Platform"/>
            <person name="Russ C."/>
            <person name="Cuomo C."/>
            <person name="Shea T."/>
            <person name="Young S.K."/>
            <person name="Zeng Q."/>
            <person name="Koehrsen M."/>
            <person name="Haas B."/>
            <person name="Borodovsky M."/>
            <person name="Guigo R."/>
            <person name="Alvarado L."/>
            <person name="Berlin A."/>
            <person name="Bochicchio J."/>
            <person name="Borenstein D."/>
            <person name="Chapman S."/>
            <person name="Chen Z."/>
            <person name="Freedman E."/>
            <person name="Gellesch M."/>
            <person name="Goldberg J."/>
            <person name="Griggs A."/>
            <person name="Gujja S."/>
            <person name="Heilman E."/>
            <person name="Heiman D."/>
            <person name="Hepburn T."/>
            <person name="Howarth C."/>
            <person name="Jen D."/>
            <person name="Larson L."/>
            <person name="Mehta T."/>
            <person name="Park D."/>
            <person name="Pearson M."/>
            <person name="Roberts A."/>
            <person name="Saif S."/>
            <person name="Shenoy N."/>
            <person name="Sisk P."/>
            <person name="Stolte C."/>
            <person name="Sykes S."/>
            <person name="Thomson T."/>
            <person name="Walk T."/>
            <person name="White J."/>
            <person name="Yandava C."/>
            <person name="Burger G."/>
            <person name="Gray M.W."/>
            <person name="Holland P.W.H."/>
            <person name="King N."/>
            <person name="Lang F.B.F."/>
            <person name="Roger A.J."/>
            <person name="Ruiz-Trillo I."/>
            <person name="Lander E."/>
            <person name="Nusbaum C."/>
        </authorList>
    </citation>
    <scope>NUCLEOTIDE SEQUENCE [LARGE SCALE GENOMIC DNA]</scope>
    <source>
        <strain evidence="8 9">ATCC 50062</strain>
    </source>
</reference>
<feature type="binding site" evidence="6">
    <location>
        <position position="80"/>
    </location>
    <ligand>
        <name>ATP</name>
        <dbReference type="ChEBI" id="CHEBI:30616"/>
    </ligand>
</feature>
<dbReference type="EMBL" id="GL349441">
    <property type="protein sequence ID" value="KNC56446.1"/>
    <property type="molecule type" value="Genomic_DNA"/>
</dbReference>
<gene>
    <name evidence="8" type="ORF">AMSG_02416</name>
</gene>
<dbReference type="OMA" id="WRKEECQ"/>
<feature type="active site" description="Pros-phosphohistidine intermediate" evidence="6">
    <location>
        <position position="154"/>
    </location>
</feature>
<dbReference type="PANTHER" id="PTHR46161:SF3">
    <property type="entry name" value="NUCLEOSIDE DIPHOSPHATE KINASE DDB_G0292928-RELATED"/>
    <property type="match status" value="1"/>
</dbReference>
<evidence type="ECO:0000313" key="8">
    <source>
        <dbReference type="EMBL" id="KNC56446.1"/>
    </source>
</evidence>
<dbReference type="Gene3D" id="3.30.70.141">
    <property type="entry name" value="Nucleoside diphosphate kinase-like domain"/>
    <property type="match status" value="1"/>
</dbReference>
<feature type="binding site" evidence="6">
    <location>
        <position position="127"/>
    </location>
    <ligand>
        <name>ATP</name>
        <dbReference type="ChEBI" id="CHEBI:30616"/>
    </ligand>
</feature>
<dbReference type="SUPFAM" id="SSF54919">
    <property type="entry name" value="Nucleoside diphosphate kinase, NDK"/>
    <property type="match status" value="1"/>
</dbReference>
<evidence type="ECO:0000313" key="9">
    <source>
        <dbReference type="Proteomes" id="UP000054408"/>
    </source>
</evidence>
<keyword evidence="4 8" id="KW-0418">Kinase</keyword>
<dbReference type="GO" id="GO:0016301">
    <property type="term" value="F:kinase activity"/>
    <property type="evidence" value="ECO:0007669"/>
    <property type="project" value="UniProtKB-KW"/>
</dbReference>
<dbReference type="GO" id="GO:0005524">
    <property type="term" value="F:ATP binding"/>
    <property type="evidence" value="ECO:0007669"/>
    <property type="project" value="UniProtKB-KW"/>
</dbReference>
<name>A0A0L0DWI2_THETB</name>
<keyword evidence="9" id="KW-1185">Reference proteome</keyword>
<dbReference type="SMART" id="SM00562">
    <property type="entry name" value="NDK"/>
    <property type="match status" value="1"/>
</dbReference>
<evidence type="ECO:0000256" key="5">
    <source>
        <dbReference type="ARBA" id="ARBA00022840"/>
    </source>
</evidence>
<comment type="similarity">
    <text evidence="1 6">Belongs to the NDK family.</text>
</comment>
<evidence type="ECO:0000259" key="7">
    <source>
        <dbReference type="SMART" id="SM00562"/>
    </source>
</evidence>
<dbReference type="eggNOG" id="KOG0888">
    <property type="taxonomic scope" value="Eukaryota"/>
</dbReference>
<evidence type="ECO:0000256" key="4">
    <source>
        <dbReference type="ARBA" id="ARBA00022777"/>
    </source>
</evidence>
<evidence type="ECO:0000256" key="2">
    <source>
        <dbReference type="ARBA" id="ARBA00022679"/>
    </source>
</evidence>
<dbReference type="PANTHER" id="PTHR46161">
    <property type="entry name" value="NUCLEOSIDE DIPHOSPHATE KINASE"/>
    <property type="match status" value="1"/>
</dbReference>
<accession>A0A0L0DWI2</accession>
<keyword evidence="5" id="KW-0067">ATP-binding</keyword>